<accession>A0ABP9VT83</accession>
<dbReference type="EMBL" id="BAABRO010000007">
    <property type="protein sequence ID" value="GAA5508031.1"/>
    <property type="molecule type" value="Genomic_DNA"/>
</dbReference>
<evidence type="ECO:0000313" key="2">
    <source>
        <dbReference type="EMBL" id="GAA5508031.1"/>
    </source>
</evidence>
<keyword evidence="3" id="KW-1185">Reference proteome</keyword>
<reference evidence="2 3" key="1">
    <citation type="submission" date="2024-02" db="EMBL/GenBank/DDBJ databases">
        <title>Rhodopirellula caenicola NBRC 110016.</title>
        <authorList>
            <person name="Ichikawa N."/>
            <person name="Katano-Makiyama Y."/>
            <person name="Hidaka K."/>
        </authorList>
    </citation>
    <scope>NUCLEOTIDE SEQUENCE [LARGE SCALE GENOMIC DNA]</scope>
    <source>
        <strain evidence="2 3">NBRC 110016</strain>
    </source>
</reference>
<feature type="signal peptide" evidence="1">
    <location>
        <begin position="1"/>
        <end position="23"/>
    </location>
</feature>
<dbReference type="RefSeq" id="WP_345684853.1">
    <property type="nucleotide sequence ID" value="NZ_BAABRO010000007.1"/>
</dbReference>
<sequence>MMRKTNVFCLVGLVGLLCQSVAAEEYSKQKTKGSTRVKGTVKVEKKGDTYEININMSTRKSGISGTGKGVVTVQLLDENFEPKKPIHVNKTVGAVPAGTAEKSNSKQILIPADKYEGLIWALDTEDSIGFPTSIGDLKKFIKNTFGQDLDLSTLVKSLNGGQEKSFGDLSVIRLPK</sequence>
<keyword evidence="1" id="KW-0732">Signal</keyword>
<gene>
    <name evidence="2" type="ORF">Rcae01_03491</name>
</gene>
<protein>
    <submittedName>
        <fullName evidence="2">Uncharacterized protein</fullName>
    </submittedName>
</protein>
<proteinExistence type="predicted"/>
<organism evidence="2 3">
    <name type="scientific">Novipirellula caenicola</name>
    <dbReference type="NCBI Taxonomy" id="1536901"/>
    <lineage>
        <taxon>Bacteria</taxon>
        <taxon>Pseudomonadati</taxon>
        <taxon>Planctomycetota</taxon>
        <taxon>Planctomycetia</taxon>
        <taxon>Pirellulales</taxon>
        <taxon>Pirellulaceae</taxon>
        <taxon>Novipirellula</taxon>
    </lineage>
</organism>
<evidence type="ECO:0000313" key="3">
    <source>
        <dbReference type="Proteomes" id="UP001416858"/>
    </source>
</evidence>
<comment type="caution">
    <text evidence="2">The sequence shown here is derived from an EMBL/GenBank/DDBJ whole genome shotgun (WGS) entry which is preliminary data.</text>
</comment>
<feature type="chain" id="PRO_5046929054" evidence="1">
    <location>
        <begin position="24"/>
        <end position="176"/>
    </location>
</feature>
<name>A0ABP9VT83_9BACT</name>
<dbReference type="Proteomes" id="UP001416858">
    <property type="component" value="Unassembled WGS sequence"/>
</dbReference>
<evidence type="ECO:0000256" key="1">
    <source>
        <dbReference type="SAM" id="SignalP"/>
    </source>
</evidence>